<dbReference type="PANTHER" id="PTHR22600">
    <property type="entry name" value="BETA-HEXOSAMINIDASE"/>
    <property type="match status" value="1"/>
</dbReference>
<comment type="similarity">
    <text evidence="2">Belongs to the glycosyl hydrolase 20 family.</text>
</comment>
<dbReference type="Proteomes" id="UP001596028">
    <property type="component" value="Unassembled WGS sequence"/>
</dbReference>
<dbReference type="Pfam" id="PF00728">
    <property type="entry name" value="Glyco_hydro_20"/>
    <property type="match status" value="1"/>
</dbReference>
<comment type="caution">
    <text evidence="8">The sequence shown here is derived from an EMBL/GenBank/DDBJ whole genome shotgun (WGS) entry which is preliminary data.</text>
</comment>
<dbReference type="PANTHER" id="PTHR22600:SF57">
    <property type="entry name" value="BETA-N-ACETYLHEXOSAMINIDASE"/>
    <property type="match status" value="1"/>
</dbReference>
<accession>A0ABV9FJ74</accession>
<dbReference type="EC" id="3.2.1.52" evidence="3"/>
<evidence type="ECO:0000313" key="9">
    <source>
        <dbReference type="Proteomes" id="UP001596028"/>
    </source>
</evidence>
<evidence type="ECO:0000256" key="1">
    <source>
        <dbReference type="ARBA" id="ARBA00001231"/>
    </source>
</evidence>
<dbReference type="PRINTS" id="PR00738">
    <property type="entry name" value="GLHYDRLASE20"/>
</dbReference>
<sequence>MTLPVILPHPLRYERGEGTFALAEGDGIRITLRDRDELFDTAGRLQEIVQEACNLKLSILVEHSGMLKDTIRFERTAGLAHEAYRIGIDADRIRIEYGSGTGAFHAVSTLKQLFVQCGKTLPCLTIEDAPDYRARGVMLDISRNKIPTMETLYAFVDKMADLKMNELQLYIEGFSFAYPSYPAVWLDGTPITGEEIVSLDRYCKQRHIDLVPNQNSFGHMGDWLAKKEFQALAERPEGYEFDWQPGVRHRADTLDPTDPGSLALVGRMTADLLPYFSSPFFNVGCDETELGGGKSKEACEARGKGQVYLDYLLAVYDIVKAHGKRMMFWGDIIIKSPELIDRLPRDVIALEWGYEANHRFKEDGARFREVGIDFYVCPGTSSWCSITGRTDNMKANLLNAAASGKQHGAAGYLITDWGDNGHWQYPLFSDPGFVYGAALSWGVERNADADVAGYLDRYVFQDKSGRMGKLVMNLGNYYLLEKGGRDNGTAIARTLFAELDDDSVAEGFSLSDYDAIERCLLDLEDELKLVRMEGDLAGLIEAETRHAIRFLLHGCELGKLKLLHREGAEADALALAERLSDDIAYVIRRHEQLWLERNRHGGLTDSVKRLRRLQESYERLCGRGSAP</sequence>
<dbReference type="EMBL" id="JBHSEP010000019">
    <property type="protein sequence ID" value="MFC4600802.1"/>
    <property type="molecule type" value="Genomic_DNA"/>
</dbReference>
<dbReference type="InterPro" id="IPR025705">
    <property type="entry name" value="Beta_hexosaminidase_sua/sub"/>
</dbReference>
<keyword evidence="9" id="KW-1185">Reference proteome</keyword>
<evidence type="ECO:0000256" key="2">
    <source>
        <dbReference type="ARBA" id="ARBA00006285"/>
    </source>
</evidence>
<dbReference type="InterPro" id="IPR015882">
    <property type="entry name" value="HEX_bac_N"/>
</dbReference>
<dbReference type="Gene3D" id="3.20.20.80">
    <property type="entry name" value="Glycosidases"/>
    <property type="match status" value="1"/>
</dbReference>
<name>A0ABV9FJ74_9BACL</name>
<protein>
    <recommendedName>
        <fullName evidence="3">beta-N-acetylhexosaminidase</fullName>
        <ecNumber evidence="3">3.2.1.52</ecNumber>
    </recommendedName>
</protein>
<dbReference type="SUPFAM" id="SSF51445">
    <property type="entry name" value="(Trans)glycosidases"/>
    <property type="match status" value="1"/>
</dbReference>
<dbReference type="RefSeq" id="WP_378100218.1">
    <property type="nucleotide sequence ID" value="NZ_JBHSEP010000019.1"/>
</dbReference>
<evidence type="ECO:0000256" key="4">
    <source>
        <dbReference type="ARBA" id="ARBA00022801"/>
    </source>
</evidence>
<dbReference type="Gene3D" id="3.30.379.10">
    <property type="entry name" value="Chitobiase/beta-hexosaminidase domain 2-like"/>
    <property type="match status" value="1"/>
</dbReference>
<feature type="domain" description="Beta-hexosaminidase bacterial type N-terminal" evidence="7">
    <location>
        <begin position="5"/>
        <end position="129"/>
    </location>
</feature>
<proteinExistence type="inferred from homology"/>
<evidence type="ECO:0000313" key="8">
    <source>
        <dbReference type="EMBL" id="MFC4600802.1"/>
    </source>
</evidence>
<evidence type="ECO:0000256" key="5">
    <source>
        <dbReference type="ARBA" id="ARBA00023295"/>
    </source>
</evidence>
<organism evidence="8 9">
    <name type="scientific">Cohnella hongkongensis</name>
    <dbReference type="NCBI Taxonomy" id="178337"/>
    <lineage>
        <taxon>Bacteria</taxon>
        <taxon>Bacillati</taxon>
        <taxon>Bacillota</taxon>
        <taxon>Bacilli</taxon>
        <taxon>Bacillales</taxon>
        <taxon>Paenibacillaceae</taxon>
        <taxon>Cohnella</taxon>
    </lineage>
</organism>
<dbReference type="InterPro" id="IPR029018">
    <property type="entry name" value="Hex-like_dom2"/>
</dbReference>
<keyword evidence="4" id="KW-0378">Hydrolase</keyword>
<feature type="domain" description="Glycoside hydrolase family 20 catalytic" evidence="6">
    <location>
        <begin position="132"/>
        <end position="356"/>
    </location>
</feature>
<dbReference type="Pfam" id="PF02838">
    <property type="entry name" value="Glyco_hydro_20b"/>
    <property type="match status" value="1"/>
</dbReference>
<evidence type="ECO:0000259" key="6">
    <source>
        <dbReference type="Pfam" id="PF00728"/>
    </source>
</evidence>
<dbReference type="InterPro" id="IPR015883">
    <property type="entry name" value="Glyco_hydro_20_cat"/>
</dbReference>
<gene>
    <name evidence="8" type="ORF">ACFO3S_21335</name>
</gene>
<dbReference type="SUPFAM" id="SSF55545">
    <property type="entry name" value="beta-N-acetylhexosaminidase-like domain"/>
    <property type="match status" value="1"/>
</dbReference>
<reference evidence="9" key="1">
    <citation type="journal article" date="2019" name="Int. J. Syst. Evol. Microbiol.">
        <title>The Global Catalogue of Microorganisms (GCM) 10K type strain sequencing project: providing services to taxonomists for standard genome sequencing and annotation.</title>
        <authorList>
            <consortium name="The Broad Institute Genomics Platform"/>
            <consortium name="The Broad Institute Genome Sequencing Center for Infectious Disease"/>
            <person name="Wu L."/>
            <person name="Ma J."/>
        </authorList>
    </citation>
    <scope>NUCLEOTIDE SEQUENCE [LARGE SCALE GENOMIC DNA]</scope>
    <source>
        <strain evidence="9">CCUG 49571</strain>
    </source>
</reference>
<keyword evidence="5" id="KW-0326">Glycosidase</keyword>
<comment type="catalytic activity">
    <reaction evidence="1">
        <text>Hydrolysis of terminal non-reducing N-acetyl-D-hexosamine residues in N-acetyl-beta-D-hexosaminides.</text>
        <dbReference type="EC" id="3.2.1.52"/>
    </reaction>
</comment>
<dbReference type="InterPro" id="IPR017853">
    <property type="entry name" value="GH"/>
</dbReference>
<evidence type="ECO:0000256" key="3">
    <source>
        <dbReference type="ARBA" id="ARBA00012663"/>
    </source>
</evidence>
<evidence type="ECO:0000259" key="7">
    <source>
        <dbReference type="Pfam" id="PF02838"/>
    </source>
</evidence>
<dbReference type="CDD" id="cd06565">
    <property type="entry name" value="GH20_GcnA-like"/>
    <property type="match status" value="1"/>
</dbReference>